<dbReference type="EMBL" id="PGTZ01000007">
    <property type="protein sequence ID" value="PJI93591.1"/>
    <property type="molecule type" value="Genomic_DNA"/>
</dbReference>
<feature type="chain" id="PRO_5014650485" evidence="1">
    <location>
        <begin position="34"/>
        <end position="284"/>
    </location>
</feature>
<accession>A0A2M8WRN2</accession>
<dbReference type="InterPro" id="IPR036514">
    <property type="entry name" value="SGNH_hydro_sf"/>
</dbReference>
<protein>
    <submittedName>
        <fullName evidence="3">GDSL-like lipase/acylhydrolase family protein</fullName>
    </submittedName>
</protein>
<dbReference type="AlphaFoldDB" id="A0A2M8WRN2"/>
<feature type="signal peptide" evidence="1">
    <location>
        <begin position="1"/>
        <end position="33"/>
    </location>
</feature>
<proteinExistence type="predicted"/>
<keyword evidence="4" id="KW-1185">Reference proteome</keyword>
<dbReference type="Gene3D" id="3.40.50.1110">
    <property type="entry name" value="SGNH hydrolase"/>
    <property type="match status" value="1"/>
</dbReference>
<gene>
    <name evidence="3" type="ORF">CLV34_1063</name>
</gene>
<name>A0A2M8WRN2_9MICO</name>
<dbReference type="InterPro" id="IPR006311">
    <property type="entry name" value="TAT_signal"/>
</dbReference>
<evidence type="ECO:0000256" key="1">
    <source>
        <dbReference type="SAM" id="SignalP"/>
    </source>
</evidence>
<evidence type="ECO:0000259" key="2">
    <source>
        <dbReference type="Pfam" id="PF13472"/>
    </source>
</evidence>
<dbReference type="Proteomes" id="UP000231586">
    <property type="component" value="Unassembled WGS sequence"/>
</dbReference>
<feature type="domain" description="SGNH hydrolase-type esterase" evidence="2">
    <location>
        <begin position="48"/>
        <end position="272"/>
    </location>
</feature>
<dbReference type="OrthoDB" id="154486at2"/>
<dbReference type="PROSITE" id="PS51318">
    <property type="entry name" value="TAT"/>
    <property type="match status" value="1"/>
</dbReference>
<dbReference type="InterPro" id="IPR013830">
    <property type="entry name" value="SGNH_hydro"/>
</dbReference>
<sequence length="284" mass="29290">MPGVMVRRVLSLGAAALAALGLAVGTAAAPALATSTAGPPPTSYYLSLGDSLGFGFQQLKIADVATQGAAAWTTGYTDDLAATLARTGRPLTVTNYSCPGETTTSMIAGGCSWTRSGLPLHDPYSGPQLDAAVAFLAAHPGHVPLITLSIGANDVLKGYPACLATNTCPELAPELATLRANLATVLDRLHQASPSSKVVVLSIYDPFGVAYPESKTLAVQVDATIAATALTHHARVADAFVPFNVLPRPGLCALTYFCSTGSDIHPTDQGYRTIASAFYLAQLF</sequence>
<dbReference type="Pfam" id="PF13472">
    <property type="entry name" value="Lipase_GDSL_2"/>
    <property type="match status" value="1"/>
</dbReference>
<keyword evidence="1" id="KW-0732">Signal</keyword>
<dbReference type="SUPFAM" id="SSF52266">
    <property type="entry name" value="SGNH hydrolase"/>
    <property type="match status" value="1"/>
</dbReference>
<comment type="caution">
    <text evidence="3">The sequence shown here is derived from an EMBL/GenBank/DDBJ whole genome shotgun (WGS) entry which is preliminary data.</text>
</comment>
<dbReference type="CDD" id="cd00229">
    <property type="entry name" value="SGNH_hydrolase"/>
    <property type="match status" value="1"/>
</dbReference>
<dbReference type="RefSeq" id="WP_157803710.1">
    <property type="nucleotide sequence ID" value="NZ_PGTZ01000007.1"/>
</dbReference>
<organism evidence="3 4">
    <name type="scientific">Luteimicrobium subarcticum</name>
    <dbReference type="NCBI Taxonomy" id="620910"/>
    <lineage>
        <taxon>Bacteria</taxon>
        <taxon>Bacillati</taxon>
        <taxon>Actinomycetota</taxon>
        <taxon>Actinomycetes</taxon>
        <taxon>Micrococcales</taxon>
        <taxon>Luteimicrobium</taxon>
    </lineage>
</organism>
<keyword evidence="3" id="KW-0378">Hydrolase</keyword>
<evidence type="ECO:0000313" key="3">
    <source>
        <dbReference type="EMBL" id="PJI93591.1"/>
    </source>
</evidence>
<reference evidence="3 4" key="1">
    <citation type="submission" date="2017-11" db="EMBL/GenBank/DDBJ databases">
        <title>Genomic Encyclopedia of Archaeal and Bacterial Type Strains, Phase II (KMG-II): From Individual Species to Whole Genera.</title>
        <authorList>
            <person name="Goeker M."/>
        </authorList>
    </citation>
    <scope>NUCLEOTIDE SEQUENCE [LARGE SCALE GENOMIC DNA]</scope>
    <source>
        <strain evidence="3 4">DSM 22413</strain>
    </source>
</reference>
<dbReference type="GO" id="GO:0016787">
    <property type="term" value="F:hydrolase activity"/>
    <property type="evidence" value="ECO:0007669"/>
    <property type="project" value="UniProtKB-KW"/>
</dbReference>
<evidence type="ECO:0000313" key="4">
    <source>
        <dbReference type="Proteomes" id="UP000231586"/>
    </source>
</evidence>